<keyword evidence="3 7" id="KW-0862">Zinc</keyword>
<proteinExistence type="inferred from homology"/>
<comment type="subunit">
    <text evidence="7">Homodimer.</text>
</comment>
<reference evidence="8 9" key="1">
    <citation type="submission" date="2024-10" db="EMBL/GenBank/DDBJ databases">
        <authorList>
            <person name="Yang X.-N."/>
        </authorList>
    </citation>
    <scope>NUCLEOTIDE SEQUENCE [LARGE SCALE GENOMIC DNA]</scope>
    <source>
        <strain evidence="8 9">CAU 1059</strain>
    </source>
</reference>
<keyword evidence="6 7" id="KW-0804">Transcription</keyword>
<dbReference type="SUPFAM" id="SSF46785">
    <property type="entry name" value="Winged helix' DNA-binding domain"/>
    <property type="match status" value="1"/>
</dbReference>
<evidence type="ECO:0000313" key="8">
    <source>
        <dbReference type="EMBL" id="MFH0253035.1"/>
    </source>
</evidence>
<dbReference type="Proteomes" id="UP001607157">
    <property type="component" value="Unassembled WGS sequence"/>
</dbReference>
<dbReference type="Pfam" id="PF01475">
    <property type="entry name" value="FUR"/>
    <property type="match status" value="1"/>
</dbReference>
<dbReference type="RefSeq" id="WP_377168471.1">
    <property type="nucleotide sequence ID" value="NZ_JBHTJC010000001.1"/>
</dbReference>
<comment type="subcellular location">
    <subcellularLocation>
        <location evidence="7">Cytoplasm</location>
    </subcellularLocation>
</comment>
<sequence>MRKQGSQRQAEVLEVLQGNARPMTAYEILDKLKDSEAGLAPPTVYRALSALTEEGRAHRLESLNAFVPCQCAHVDHAPVLAICDDCGVVEEYADQDVMNRLTALARSTGFRAARHVVEVHGTCRACAA</sequence>
<evidence type="ECO:0000313" key="9">
    <source>
        <dbReference type="Proteomes" id="UP001607157"/>
    </source>
</evidence>
<comment type="caution">
    <text evidence="8">The sequence shown here is derived from an EMBL/GenBank/DDBJ whole genome shotgun (WGS) entry which is preliminary data.</text>
</comment>
<name>A0ABW7I4Y5_9RHOB</name>
<evidence type="ECO:0000256" key="6">
    <source>
        <dbReference type="ARBA" id="ARBA00023163"/>
    </source>
</evidence>
<keyword evidence="9" id="KW-1185">Reference proteome</keyword>
<evidence type="ECO:0000256" key="3">
    <source>
        <dbReference type="ARBA" id="ARBA00022833"/>
    </source>
</evidence>
<dbReference type="InterPro" id="IPR036390">
    <property type="entry name" value="WH_DNA-bd_sf"/>
</dbReference>
<protein>
    <recommendedName>
        <fullName evidence="7">Ferric uptake regulation protein</fullName>
    </recommendedName>
</protein>
<evidence type="ECO:0000256" key="2">
    <source>
        <dbReference type="ARBA" id="ARBA00022491"/>
    </source>
</evidence>
<dbReference type="InterPro" id="IPR043135">
    <property type="entry name" value="Fur_C"/>
</dbReference>
<dbReference type="Gene3D" id="3.30.1490.190">
    <property type="match status" value="1"/>
</dbReference>
<keyword evidence="5 7" id="KW-0238">DNA-binding</keyword>
<evidence type="ECO:0000256" key="4">
    <source>
        <dbReference type="ARBA" id="ARBA00023015"/>
    </source>
</evidence>
<keyword evidence="7" id="KW-0479">Metal-binding</keyword>
<gene>
    <name evidence="7" type="primary">fur</name>
    <name evidence="8" type="ORF">ACGRVM_03970</name>
</gene>
<dbReference type="InterPro" id="IPR002481">
    <property type="entry name" value="FUR"/>
</dbReference>
<dbReference type="Gene3D" id="1.10.10.10">
    <property type="entry name" value="Winged helix-like DNA-binding domain superfamily/Winged helix DNA-binding domain"/>
    <property type="match status" value="1"/>
</dbReference>
<dbReference type="PANTHER" id="PTHR33202">
    <property type="entry name" value="ZINC UPTAKE REGULATION PROTEIN"/>
    <property type="match status" value="1"/>
</dbReference>
<evidence type="ECO:0000256" key="5">
    <source>
        <dbReference type="ARBA" id="ARBA00023125"/>
    </source>
</evidence>
<dbReference type="InterPro" id="IPR036388">
    <property type="entry name" value="WH-like_DNA-bd_sf"/>
</dbReference>
<accession>A0ABW7I4Y5</accession>
<dbReference type="EMBL" id="JBIHMM010000001">
    <property type="protein sequence ID" value="MFH0253035.1"/>
    <property type="molecule type" value="Genomic_DNA"/>
</dbReference>
<keyword evidence="4 7" id="KW-0805">Transcription regulation</keyword>
<evidence type="ECO:0000256" key="1">
    <source>
        <dbReference type="ARBA" id="ARBA00007957"/>
    </source>
</evidence>
<evidence type="ECO:0000256" key="7">
    <source>
        <dbReference type="RuleBase" id="RU364037"/>
    </source>
</evidence>
<dbReference type="CDD" id="cd07153">
    <property type="entry name" value="Fur_like"/>
    <property type="match status" value="1"/>
</dbReference>
<organism evidence="8 9">
    <name type="scientific">Roseovarius aquimarinus</name>
    <dbReference type="NCBI Taxonomy" id="1229156"/>
    <lineage>
        <taxon>Bacteria</taxon>
        <taxon>Pseudomonadati</taxon>
        <taxon>Pseudomonadota</taxon>
        <taxon>Alphaproteobacteria</taxon>
        <taxon>Rhodobacterales</taxon>
        <taxon>Roseobacteraceae</taxon>
        <taxon>Roseovarius</taxon>
    </lineage>
</organism>
<keyword evidence="2 7" id="KW-0678">Repressor</keyword>
<keyword evidence="7" id="KW-0408">Iron</keyword>
<comment type="similarity">
    <text evidence="1 7">Belongs to the Fur family.</text>
</comment>
<dbReference type="PANTHER" id="PTHR33202:SF6">
    <property type="entry name" value="ZINC UPTAKE REGULATION PROTEIN"/>
    <property type="match status" value="1"/>
</dbReference>
<keyword evidence="7" id="KW-0963">Cytoplasm</keyword>